<dbReference type="Pfam" id="PF19993">
    <property type="entry name" value="DO-GTPase2"/>
    <property type="match status" value="1"/>
</dbReference>
<dbReference type="InterPro" id="IPR045528">
    <property type="entry name" value="DO-GTPase2"/>
</dbReference>
<proteinExistence type="predicted"/>
<comment type="caution">
    <text evidence="2">The sequence shown here is derived from an EMBL/GenBank/DDBJ whole genome shotgun (WGS) entry which is preliminary data.</text>
</comment>
<protein>
    <recommendedName>
        <fullName evidence="1">Double-GTPase 2 domain-containing protein</fullName>
    </recommendedName>
</protein>
<dbReference type="RefSeq" id="WP_184617330.1">
    <property type="nucleotide sequence ID" value="NZ_BOOS01000061.1"/>
</dbReference>
<evidence type="ECO:0000313" key="2">
    <source>
        <dbReference type="EMBL" id="MBB5630963.1"/>
    </source>
</evidence>
<keyword evidence="3" id="KW-1185">Reference proteome</keyword>
<gene>
    <name evidence="2" type="ORF">BJ981_006727</name>
</gene>
<feature type="domain" description="Double-GTPase 2" evidence="1">
    <location>
        <begin position="7"/>
        <end position="192"/>
    </location>
</feature>
<dbReference type="Proteomes" id="UP000588112">
    <property type="component" value="Unassembled WGS sequence"/>
</dbReference>
<reference evidence="2 3" key="1">
    <citation type="submission" date="2020-08" db="EMBL/GenBank/DDBJ databases">
        <title>Sequencing the genomes of 1000 actinobacteria strains.</title>
        <authorList>
            <person name="Klenk H.-P."/>
        </authorList>
    </citation>
    <scope>NUCLEOTIDE SEQUENCE [LARGE SCALE GENOMIC DNA]</scope>
    <source>
        <strain evidence="2 3">DSM 45790</strain>
    </source>
</reference>
<accession>A0A7W8ZBH1</accession>
<dbReference type="AlphaFoldDB" id="A0A7W8ZBH1"/>
<evidence type="ECO:0000259" key="1">
    <source>
        <dbReference type="Pfam" id="PF19993"/>
    </source>
</evidence>
<evidence type="ECO:0000313" key="3">
    <source>
        <dbReference type="Proteomes" id="UP000588112"/>
    </source>
</evidence>
<name>A0A7W8ZBH1_9ACTN</name>
<sequence length="347" mass="39095">MDWIRPIVVTMLGAPMSGKTTFLLGMYATMSLGERAYALLEKDQDRDFELGRAWDRLCAEGVLPPPTPEEPFEYRFTFLHGKDPLLRLDWTDFRGGAMTTPLGEANGFVESPDARRLVQRLAATDSVYLVLDGSRLGASPQALETRRMTALVRSALLERDPARPGLSVVVLLTKADRLLAELPQHLTITQRLDRALETILGLLPVMRQPGMTAALCPVTVGGFGAPTRGRVDPATVRPFWLHKPVMFTMFHRLREERRLREAELASLGARHRHLTAELDRVTGERLGRLLRRAELRGLEFERAQVEEAWRVADARRTMADHWGATLREEIMELPVFRDGARVESGDL</sequence>
<organism evidence="2 3">
    <name type="scientific">Sphaerisporangium krabiense</name>
    <dbReference type="NCBI Taxonomy" id="763782"/>
    <lineage>
        <taxon>Bacteria</taxon>
        <taxon>Bacillati</taxon>
        <taxon>Actinomycetota</taxon>
        <taxon>Actinomycetes</taxon>
        <taxon>Streptosporangiales</taxon>
        <taxon>Streptosporangiaceae</taxon>
        <taxon>Sphaerisporangium</taxon>
    </lineage>
</organism>
<dbReference type="EMBL" id="JACHBR010000002">
    <property type="protein sequence ID" value="MBB5630963.1"/>
    <property type="molecule type" value="Genomic_DNA"/>
</dbReference>